<protein>
    <submittedName>
        <fullName evidence="1">HEAT repeat domain-containing protein</fullName>
    </submittedName>
</protein>
<keyword evidence="2" id="KW-1185">Reference proteome</keyword>
<dbReference type="Pfam" id="PF13646">
    <property type="entry name" value="HEAT_2"/>
    <property type="match status" value="1"/>
</dbReference>
<dbReference type="AlphaFoldDB" id="A0A6G6GI28"/>
<evidence type="ECO:0000313" key="2">
    <source>
        <dbReference type="Proteomes" id="UP000505306"/>
    </source>
</evidence>
<dbReference type="InterPro" id="IPR011989">
    <property type="entry name" value="ARM-like"/>
</dbReference>
<evidence type="ECO:0000313" key="1">
    <source>
        <dbReference type="EMBL" id="QIE58160.1"/>
    </source>
</evidence>
<dbReference type="Proteomes" id="UP000505306">
    <property type="component" value="Chromosome"/>
</dbReference>
<accession>A0A6G6GI28</accession>
<dbReference type="SUPFAM" id="SSF48371">
    <property type="entry name" value="ARM repeat"/>
    <property type="match status" value="1"/>
</dbReference>
<dbReference type="InterPro" id="IPR016024">
    <property type="entry name" value="ARM-type_fold"/>
</dbReference>
<dbReference type="RefSeq" id="WP_164678158.1">
    <property type="nucleotide sequence ID" value="NZ_CP049057.1"/>
</dbReference>
<proteinExistence type="predicted"/>
<organism evidence="1 2">
    <name type="scientific">Rasiella rasia</name>
    <dbReference type="NCBI Taxonomy" id="2744027"/>
    <lineage>
        <taxon>Bacteria</taxon>
        <taxon>Pseudomonadati</taxon>
        <taxon>Bacteroidota</taxon>
        <taxon>Flavobacteriia</taxon>
        <taxon>Flavobacteriales</taxon>
        <taxon>Flavobacteriaceae</taxon>
        <taxon>Rasiella</taxon>
    </lineage>
</organism>
<sequence>MAFYDLTKEERAKKTADIQFELLHALKNKTLEPYEHYFNDEDIYIRKVTYLGVGRIYNAETSLRLPIISFLKKLATHQSELVRQTVVNAAGEIGMFQFEAVQPFFDQALNDSHHKVRNAVIGSLKKMSQKNPKPVLIWAAKYIEHPEKEIRREVCHGIELRGRTHPEDVLPLLAKLQFEETKRVRDTLVHVLGQISYKKDCLPKLISALQQWKDMQLVKDSLLEIIDVHSEKRYAKFTALTQREVVAYISKSFPNKIL</sequence>
<dbReference type="Gene3D" id="1.25.10.10">
    <property type="entry name" value="Leucine-rich Repeat Variant"/>
    <property type="match status" value="1"/>
</dbReference>
<dbReference type="EMBL" id="CP049057">
    <property type="protein sequence ID" value="QIE58160.1"/>
    <property type="molecule type" value="Genomic_DNA"/>
</dbReference>
<dbReference type="KEGG" id="mgel:G5B37_00850"/>
<gene>
    <name evidence="1" type="ORF">G5B37_00850</name>
</gene>
<name>A0A6G6GI28_9FLAO</name>
<reference evidence="1 2" key="1">
    <citation type="submission" date="2020-02" db="EMBL/GenBank/DDBJ databases">
        <title>Complete genome sequence of Flavobacteriaceae bacterium.</title>
        <authorList>
            <person name="Kim S.-J."/>
            <person name="Kim Y.-S."/>
            <person name="Kim K.-H."/>
        </authorList>
    </citation>
    <scope>NUCLEOTIDE SEQUENCE [LARGE SCALE GENOMIC DNA]</scope>
    <source>
        <strain evidence="1 2">RR4-40</strain>
    </source>
</reference>